<sequence>MCIALMCSAALAEQNLAEMQLSNAANYCDTAQAIALIAQGVNINTRNSGGYTPLMMAANSGCTDIARLLIARGADLSVKTSAGWDAAYLAKLNNHQAVLALLTTPARPRSTAAEPATPRAPAVKTPSPTAVPSAPTSAPPKAHTAWPKLGKYKPGQSVLYSGTAGKTWTRGVIRSIDPKYGYNLTGVTGSEDANFVVGVNREPFWTAWFVGDWRVNVPVAVNTVVRGTDVYRVYSGGLRLPPLRINADGTYSWRVQSTGGEQLLRGRWVPNPDGPGVLLRAGPQGADWLVYNNSRTGSALGDTIIISSACCSHYAGSRL</sequence>
<dbReference type="SUPFAM" id="SSF48403">
    <property type="entry name" value="Ankyrin repeat"/>
    <property type="match status" value="1"/>
</dbReference>
<dbReference type="Gene3D" id="1.25.40.20">
    <property type="entry name" value="Ankyrin repeat-containing domain"/>
    <property type="match status" value="1"/>
</dbReference>
<geneLocation type="plasmid" evidence="6">
    <name>pDeide3</name>
</geneLocation>
<gene>
    <name evidence="5" type="ordered locus">Deide_3p00720</name>
</gene>
<dbReference type="Pfam" id="PF12796">
    <property type="entry name" value="Ank_2"/>
    <property type="match status" value="1"/>
</dbReference>
<proteinExistence type="predicted"/>
<feature type="region of interest" description="Disordered" evidence="4">
    <location>
        <begin position="109"/>
        <end position="147"/>
    </location>
</feature>
<dbReference type="PROSITE" id="PS50088">
    <property type="entry name" value="ANK_REPEAT"/>
    <property type="match status" value="1"/>
</dbReference>
<dbReference type="AlphaFoldDB" id="C1D3C4"/>
<dbReference type="OrthoDB" id="60706at2"/>
<reference evidence="5 6" key="1">
    <citation type="journal article" date="2009" name="PLoS Genet.">
        <title>Alliance of proteomics and genomics to unravel the specificities of Sahara bacterium Deinococcus deserti.</title>
        <authorList>
            <person name="de Groot A."/>
            <person name="Dulermo R."/>
            <person name="Ortet P."/>
            <person name="Blanchard L."/>
            <person name="Guerin P."/>
            <person name="Fernandez B."/>
            <person name="Vacherie B."/>
            <person name="Dossat C."/>
            <person name="Jolivet E."/>
            <person name="Siguier P."/>
            <person name="Chandler M."/>
            <person name="Barakat M."/>
            <person name="Dedieu A."/>
            <person name="Barbe V."/>
            <person name="Heulin T."/>
            <person name="Sommer S."/>
            <person name="Achouak W."/>
            <person name="Armengaud J."/>
        </authorList>
    </citation>
    <scope>NUCLEOTIDE SEQUENCE [LARGE SCALE GENOMIC DNA]</scope>
    <source>
        <strain evidence="6">DSM 17065 / CIP 109153 / LMG 22923 / VCD115</strain>
        <plasmid evidence="6">pDeide3</plasmid>
    </source>
</reference>
<evidence type="ECO:0000313" key="6">
    <source>
        <dbReference type="Proteomes" id="UP000002208"/>
    </source>
</evidence>
<feature type="repeat" description="ANK" evidence="3">
    <location>
        <begin position="49"/>
        <end position="81"/>
    </location>
</feature>
<feature type="compositionally biased region" description="Low complexity" evidence="4">
    <location>
        <begin position="109"/>
        <end position="140"/>
    </location>
</feature>
<keyword evidence="2 3" id="KW-0040">ANK repeat</keyword>
<dbReference type="SMART" id="SM00248">
    <property type="entry name" value="ANK"/>
    <property type="match status" value="1"/>
</dbReference>
<dbReference type="EMBL" id="CP001117">
    <property type="protein sequence ID" value="ACO48003.1"/>
    <property type="molecule type" value="Genomic_DNA"/>
</dbReference>
<dbReference type="InterPro" id="IPR036770">
    <property type="entry name" value="Ankyrin_rpt-contain_sf"/>
</dbReference>
<evidence type="ECO:0000313" key="5">
    <source>
        <dbReference type="EMBL" id="ACO48003.1"/>
    </source>
</evidence>
<accession>C1D3C4</accession>
<name>C1D3C4_DEIDV</name>
<keyword evidence="5" id="KW-0614">Plasmid</keyword>
<dbReference type="KEGG" id="ddr:Deide_3p00720"/>
<dbReference type="PANTHER" id="PTHR24173">
    <property type="entry name" value="ANKYRIN REPEAT CONTAINING"/>
    <property type="match status" value="1"/>
</dbReference>
<dbReference type="PANTHER" id="PTHR24173:SF74">
    <property type="entry name" value="ANKYRIN REPEAT DOMAIN-CONTAINING PROTEIN 16"/>
    <property type="match status" value="1"/>
</dbReference>
<protein>
    <submittedName>
        <fullName evidence="5">Uncharacterized protein</fullName>
    </submittedName>
</protein>
<evidence type="ECO:0000256" key="1">
    <source>
        <dbReference type="ARBA" id="ARBA00022737"/>
    </source>
</evidence>
<keyword evidence="6" id="KW-1185">Reference proteome</keyword>
<dbReference type="InterPro" id="IPR002110">
    <property type="entry name" value="Ankyrin_rpt"/>
</dbReference>
<evidence type="ECO:0000256" key="3">
    <source>
        <dbReference type="PROSITE-ProRule" id="PRU00023"/>
    </source>
</evidence>
<dbReference type="Proteomes" id="UP000002208">
    <property type="component" value="Plasmid 3"/>
</dbReference>
<organism evidence="5 6">
    <name type="scientific">Deinococcus deserti (strain DSM 17065 / CIP 109153 / LMG 22923 / VCD115)</name>
    <dbReference type="NCBI Taxonomy" id="546414"/>
    <lineage>
        <taxon>Bacteria</taxon>
        <taxon>Thermotogati</taxon>
        <taxon>Deinococcota</taxon>
        <taxon>Deinococci</taxon>
        <taxon>Deinococcales</taxon>
        <taxon>Deinococcaceae</taxon>
        <taxon>Deinococcus</taxon>
    </lineage>
</organism>
<evidence type="ECO:0000256" key="2">
    <source>
        <dbReference type="ARBA" id="ARBA00023043"/>
    </source>
</evidence>
<dbReference type="PROSITE" id="PS50297">
    <property type="entry name" value="ANK_REP_REGION"/>
    <property type="match status" value="1"/>
</dbReference>
<keyword evidence="1" id="KW-0677">Repeat</keyword>
<dbReference type="HOGENOM" id="CLU_870747_0_0_0"/>
<evidence type="ECO:0000256" key="4">
    <source>
        <dbReference type="SAM" id="MobiDB-lite"/>
    </source>
</evidence>